<evidence type="ECO:0000256" key="2">
    <source>
        <dbReference type="ARBA" id="ARBA00004906"/>
    </source>
</evidence>
<dbReference type="PANTHER" id="PTHR46632:SF16">
    <property type="entry name" value="E3 UBIQUITIN-PROTEIN LIGASE SINA-LIKE 10"/>
    <property type="match status" value="1"/>
</dbReference>
<dbReference type="InterPro" id="IPR049548">
    <property type="entry name" value="Sina-like_RING"/>
</dbReference>
<dbReference type="InterPro" id="IPR013010">
    <property type="entry name" value="Znf_SIAH"/>
</dbReference>
<keyword evidence="15" id="KW-1185">Reference proteome</keyword>
<accession>A0ABC8LXL9</accession>
<dbReference type="Pfam" id="PF21362">
    <property type="entry name" value="Sina_RING"/>
    <property type="match status" value="1"/>
</dbReference>
<proteinExistence type="inferred from homology"/>
<dbReference type="InterPro" id="IPR013083">
    <property type="entry name" value="Znf_RING/FYVE/PHD"/>
</dbReference>
<evidence type="ECO:0000259" key="12">
    <source>
        <dbReference type="PROSITE" id="PS50089"/>
    </source>
</evidence>
<dbReference type="Gene3D" id="3.30.40.10">
    <property type="entry name" value="Zinc/RING finger domain, C3HC4 (zinc finger)"/>
    <property type="match status" value="1"/>
</dbReference>
<evidence type="ECO:0000313" key="15">
    <source>
        <dbReference type="Proteomes" id="UP001642260"/>
    </source>
</evidence>
<dbReference type="AlphaFoldDB" id="A0ABC8LXL9"/>
<evidence type="ECO:0000256" key="1">
    <source>
        <dbReference type="ARBA" id="ARBA00000900"/>
    </source>
</evidence>
<protein>
    <recommendedName>
        <fullName evidence="4">RING-type E3 ubiquitin transferase</fullName>
        <ecNumber evidence="4">2.3.2.27</ecNumber>
    </recommendedName>
</protein>
<dbReference type="SUPFAM" id="SSF49599">
    <property type="entry name" value="TRAF domain-like"/>
    <property type="match status" value="1"/>
</dbReference>
<evidence type="ECO:0000256" key="10">
    <source>
        <dbReference type="ARBA" id="ARBA00024004"/>
    </source>
</evidence>
<evidence type="ECO:0000259" key="13">
    <source>
        <dbReference type="PROSITE" id="PS51081"/>
    </source>
</evidence>
<comment type="similarity">
    <text evidence="3">Belongs to the SINA (Seven in absentia) family.</text>
</comment>
<dbReference type="InterPro" id="IPR044286">
    <property type="entry name" value="SINL_plant"/>
</dbReference>
<evidence type="ECO:0000256" key="3">
    <source>
        <dbReference type="ARBA" id="ARBA00009119"/>
    </source>
</evidence>
<keyword evidence="8" id="KW-0833">Ubl conjugation pathway</keyword>
<evidence type="ECO:0000256" key="5">
    <source>
        <dbReference type="ARBA" id="ARBA00022679"/>
    </source>
</evidence>
<keyword evidence="9" id="KW-0862">Zinc</keyword>
<feature type="domain" description="SIAH-type" evidence="13">
    <location>
        <begin position="103"/>
        <end position="159"/>
    </location>
</feature>
<evidence type="ECO:0000313" key="14">
    <source>
        <dbReference type="EMBL" id="CAH8388115.1"/>
    </source>
</evidence>
<reference evidence="14 15" key="1">
    <citation type="submission" date="2022-03" db="EMBL/GenBank/DDBJ databases">
        <authorList>
            <person name="Macdonald S."/>
            <person name="Ahmed S."/>
            <person name="Newling K."/>
        </authorList>
    </citation>
    <scope>NUCLEOTIDE SEQUENCE [LARGE SCALE GENOMIC DNA]</scope>
</reference>
<evidence type="ECO:0000256" key="6">
    <source>
        <dbReference type="ARBA" id="ARBA00022723"/>
    </source>
</evidence>
<organism evidence="14 15">
    <name type="scientific">Eruca vesicaria subsp. sativa</name>
    <name type="common">Garden rocket</name>
    <name type="synonym">Eruca sativa</name>
    <dbReference type="NCBI Taxonomy" id="29727"/>
    <lineage>
        <taxon>Eukaryota</taxon>
        <taxon>Viridiplantae</taxon>
        <taxon>Streptophyta</taxon>
        <taxon>Embryophyta</taxon>
        <taxon>Tracheophyta</taxon>
        <taxon>Spermatophyta</taxon>
        <taxon>Magnoliopsida</taxon>
        <taxon>eudicotyledons</taxon>
        <taxon>Gunneridae</taxon>
        <taxon>Pentapetalae</taxon>
        <taxon>rosids</taxon>
        <taxon>malvids</taxon>
        <taxon>Brassicales</taxon>
        <taxon>Brassicaceae</taxon>
        <taxon>Brassiceae</taxon>
        <taxon>Eruca</taxon>
    </lineage>
</organism>
<feature type="domain" description="RING-type" evidence="12">
    <location>
        <begin position="50"/>
        <end position="86"/>
    </location>
</feature>
<evidence type="ECO:0000256" key="11">
    <source>
        <dbReference type="PROSITE-ProRule" id="PRU00455"/>
    </source>
</evidence>
<dbReference type="Pfam" id="PF21361">
    <property type="entry name" value="Sina_ZnF"/>
    <property type="match status" value="1"/>
</dbReference>
<evidence type="ECO:0000256" key="9">
    <source>
        <dbReference type="ARBA" id="ARBA00022833"/>
    </source>
</evidence>
<evidence type="ECO:0000256" key="4">
    <source>
        <dbReference type="ARBA" id="ARBA00012483"/>
    </source>
</evidence>
<dbReference type="EMBL" id="CAKOAT010784042">
    <property type="protein sequence ID" value="CAH8388115.1"/>
    <property type="molecule type" value="Genomic_DNA"/>
</dbReference>
<dbReference type="PROSITE" id="PS51081">
    <property type="entry name" value="ZF_SIAH"/>
    <property type="match status" value="1"/>
</dbReference>
<dbReference type="Proteomes" id="UP001642260">
    <property type="component" value="Unassembled WGS sequence"/>
</dbReference>
<dbReference type="CDD" id="cd16571">
    <property type="entry name" value="RING-HC_SIAHs"/>
    <property type="match status" value="1"/>
</dbReference>
<dbReference type="GO" id="GO:0008270">
    <property type="term" value="F:zinc ion binding"/>
    <property type="evidence" value="ECO:0007669"/>
    <property type="project" value="UniProtKB-KW"/>
</dbReference>
<dbReference type="InterPro" id="IPR001841">
    <property type="entry name" value="Znf_RING"/>
</dbReference>
<keyword evidence="7 11" id="KW-0863">Zinc-finger</keyword>
<comment type="caution">
    <text evidence="14">The sequence shown here is derived from an EMBL/GenBank/DDBJ whole genome shotgun (WGS) entry which is preliminary data.</text>
</comment>
<sequence length="276" mass="31484">MQIKSARLKHIAMHCGSSNTNDSSNIHLQKRQRTDDKIRSAMLDFEVFDCPICFEPLIAPIFQCDNGHLACSLCCPKLRNKCPFCTLPIGNKRCRAMEKVLESIFIPCSMLGCTKNVCYGELSAHEKDCKFSLCACPVPGCKYIASYKDIYDHFTFGHRESYYRERPMLRDRDMFTSGNSFILELNINDKCFRELCGVYVSVCCIAPSSSEAKEFSYDLSYTIGGQTMIYKSLKVKRIRKVSLQIPHDNFMLIPQSLLHGEFLNIEASIKTINKVQ</sequence>
<evidence type="ECO:0000256" key="7">
    <source>
        <dbReference type="ARBA" id="ARBA00022771"/>
    </source>
</evidence>
<dbReference type="PROSITE" id="PS50089">
    <property type="entry name" value="ZF_RING_2"/>
    <property type="match status" value="1"/>
</dbReference>
<evidence type="ECO:0000256" key="8">
    <source>
        <dbReference type="ARBA" id="ARBA00022786"/>
    </source>
</evidence>
<comment type="pathway">
    <text evidence="2">Protein modification; protein ubiquitination.</text>
</comment>
<dbReference type="EC" id="2.3.2.27" evidence="4"/>
<dbReference type="PANTHER" id="PTHR46632">
    <property type="entry name" value="E3 UBIQUITIN-PROTEIN LIGASE SINA-LIKE 4"/>
    <property type="match status" value="1"/>
</dbReference>
<keyword evidence="5" id="KW-0808">Transferase</keyword>
<comment type="catalytic activity">
    <reaction evidence="1">
        <text>S-ubiquitinyl-[E2 ubiquitin-conjugating enzyme]-L-cysteine + [acceptor protein]-L-lysine = [E2 ubiquitin-conjugating enzyme]-L-cysteine + N(6)-ubiquitinyl-[acceptor protein]-L-lysine.</text>
        <dbReference type="EC" id="2.3.2.27"/>
    </reaction>
</comment>
<name>A0ABC8LXL9_ERUVS</name>
<keyword evidence="6" id="KW-0479">Metal-binding</keyword>
<dbReference type="GO" id="GO:0061630">
    <property type="term" value="F:ubiquitin protein ligase activity"/>
    <property type="evidence" value="ECO:0007669"/>
    <property type="project" value="UniProtKB-EC"/>
</dbReference>
<gene>
    <name evidence="14" type="ORF">ERUC_LOCUS40598</name>
</gene>
<comment type="function">
    <text evidence="10">E3 ubiquitin-protein ligase that mediates ubiquitination and subsequent proteasomal degradation of target proteins. E3 ubiquitin ligases accept ubiquitin from an E2 ubiquitin-conjugating enzyme in the form of a thioester and then directly transfers the ubiquitin to targeted substrates. It probably triggers the ubiquitin-mediated degradation of different substrates.</text>
</comment>